<keyword evidence="5" id="KW-1185">Reference proteome</keyword>
<gene>
    <name evidence="4" type="ORF">SAMN06297387_10835</name>
</gene>
<dbReference type="InterPro" id="IPR000182">
    <property type="entry name" value="GNAT_dom"/>
</dbReference>
<evidence type="ECO:0000313" key="4">
    <source>
        <dbReference type="EMBL" id="SOD62872.1"/>
    </source>
</evidence>
<evidence type="ECO:0000256" key="1">
    <source>
        <dbReference type="ARBA" id="ARBA00022679"/>
    </source>
</evidence>
<dbReference type="EMBL" id="OCNE01000008">
    <property type="protein sequence ID" value="SOD62872.1"/>
    <property type="molecule type" value="Genomic_DNA"/>
</dbReference>
<keyword evidence="2" id="KW-0012">Acyltransferase</keyword>
<keyword evidence="1 4" id="KW-0808">Transferase</keyword>
<feature type="domain" description="N-acetyltransferase" evidence="3">
    <location>
        <begin position="3"/>
        <end position="145"/>
    </location>
</feature>
<dbReference type="AlphaFoldDB" id="A0A286DW39"/>
<proteinExistence type="predicted"/>
<dbReference type="GO" id="GO:0016747">
    <property type="term" value="F:acyltransferase activity, transferring groups other than amino-acyl groups"/>
    <property type="evidence" value="ECO:0007669"/>
    <property type="project" value="InterPro"/>
</dbReference>
<sequence>MTRVIRDYTPADETSWLRCRVLSFLDTPYFDDVDQTKPQIPPPGFELVATDGSGAVLGAMDVTVDDDLATIDTVAVHPDHQHRGHGRALLAEARARARALNLNALDAWTRDHPDTLRWYRAMGFTESSHYLHVYAHHYTSPGEADRAVESRRPGLRPMAVFLNADLDDEERLRAEFSRVHVCRRFTLRL</sequence>
<dbReference type="CDD" id="cd04301">
    <property type="entry name" value="NAT_SF"/>
    <property type="match status" value="1"/>
</dbReference>
<accession>A0A286DW39</accession>
<evidence type="ECO:0000313" key="5">
    <source>
        <dbReference type="Proteomes" id="UP000219072"/>
    </source>
</evidence>
<dbReference type="Pfam" id="PF13508">
    <property type="entry name" value="Acetyltransf_7"/>
    <property type="match status" value="1"/>
</dbReference>
<protein>
    <submittedName>
        <fullName evidence="4">Acetyltransferase (GNAT) family protein</fullName>
    </submittedName>
</protein>
<name>A0A286DW39_9ACTN</name>
<organism evidence="4 5">
    <name type="scientific">Streptomyces zhaozhouensis</name>
    <dbReference type="NCBI Taxonomy" id="1300267"/>
    <lineage>
        <taxon>Bacteria</taxon>
        <taxon>Bacillati</taxon>
        <taxon>Actinomycetota</taxon>
        <taxon>Actinomycetes</taxon>
        <taxon>Kitasatosporales</taxon>
        <taxon>Streptomycetaceae</taxon>
        <taxon>Streptomyces</taxon>
    </lineage>
</organism>
<dbReference type="OrthoDB" id="9775595at2"/>
<reference evidence="4 5" key="1">
    <citation type="submission" date="2017-09" db="EMBL/GenBank/DDBJ databases">
        <authorList>
            <person name="Ehlers B."/>
            <person name="Leendertz F.H."/>
        </authorList>
    </citation>
    <scope>NUCLEOTIDE SEQUENCE [LARGE SCALE GENOMIC DNA]</scope>
    <source>
        <strain evidence="4 5">CGMCC 4.7095</strain>
    </source>
</reference>
<dbReference type="InterPro" id="IPR050832">
    <property type="entry name" value="Bact_Acetyltransf"/>
</dbReference>
<evidence type="ECO:0000259" key="3">
    <source>
        <dbReference type="PROSITE" id="PS51186"/>
    </source>
</evidence>
<dbReference type="PANTHER" id="PTHR43877">
    <property type="entry name" value="AMINOALKYLPHOSPHONATE N-ACETYLTRANSFERASE-RELATED-RELATED"/>
    <property type="match status" value="1"/>
</dbReference>
<evidence type="ECO:0000256" key="2">
    <source>
        <dbReference type="ARBA" id="ARBA00023315"/>
    </source>
</evidence>
<dbReference type="Gene3D" id="3.40.630.30">
    <property type="match status" value="1"/>
</dbReference>
<dbReference type="PROSITE" id="PS51186">
    <property type="entry name" value="GNAT"/>
    <property type="match status" value="1"/>
</dbReference>
<dbReference type="InterPro" id="IPR016181">
    <property type="entry name" value="Acyl_CoA_acyltransferase"/>
</dbReference>
<dbReference type="RefSeq" id="WP_097231370.1">
    <property type="nucleotide sequence ID" value="NZ_OCNE01000008.1"/>
</dbReference>
<dbReference type="Proteomes" id="UP000219072">
    <property type="component" value="Unassembled WGS sequence"/>
</dbReference>
<dbReference type="SUPFAM" id="SSF55729">
    <property type="entry name" value="Acyl-CoA N-acyltransferases (Nat)"/>
    <property type="match status" value="1"/>
</dbReference>